<organism evidence="1 2">
    <name type="scientific">Rotaria magnacalcarata</name>
    <dbReference type="NCBI Taxonomy" id="392030"/>
    <lineage>
        <taxon>Eukaryota</taxon>
        <taxon>Metazoa</taxon>
        <taxon>Spiralia</taxon>
        <taxon>Gnathifera</taxon>
        <taxon>Rotifera</taxon>
        <taxon>Eurotatoria</taxon>
        <taxon>Bdelloidea</taxon>
        <taxon>Philodinida</taxon>
        <taxon>Philodinidae</taxon>
        <taxon>Rotaria</taxon>
    </lineage>
</organism>
<evidence type="ECO:0000313" key="1">
    <source>
        <dbReference type="EMBL" id="CAF4724850.1"/>
    </source>
</evidence>
<comment type="caution">
    <text evidence="1">The sequence shown here is derived from an EMBL/GenBank/DDBJ whole genome shotgun (WGS) entry which is preliminary data.</text>
</comment>
<proteinExistence type="predicted"/>
<feature type="non-terminal residue" evidence="1">
    <location>
        <position position="1"/>
    </location>
</feature>
<dbReference type="Proteomes" id="UP000676336">
    <property type="component" value="Unassembled WGS sequence"/>
</dbReference>
<dbReference type="AlphaFoldDB" id="A0A8S3AEG9"/>
<protein>
    <submittedName>
        <fullName evidence="1">Uncharacterized protein</fullName>
    </submittedName>
</protein>
<accession>A0A8S3AEG9</accession>
<name>A0A8S3AEG9_9BILA</name>
<feature type="non-terminal residue" evidence="1">
    <location>
        <position position="61"/>
    </location>
</feature>
<sequence length="61" mass="6765">LSTDEIVIAPNEPVKVESVSILQQAVNILQDFEVTLKRICEQGDSTPIENILQLFPDVDQA</sequence>
<evidence type="ECO:0000313" key="2">
    <source>
        <dbReference type="Proteomes" id="UP000676336"/>
    </source>
</evidence>
<reference evidence="1" key="1">
    <citation type="submission" date="2021-02" db="EMBL/GenBank/DDBJ databases">
        <authorList>
            <person name="Nowell W R."/>
        </authorList>
    </citation>
    <scope>NUCLEOTIDE SEQUENCE</scope>
</reference>
<gene>
    <name evidence="1" type="ORF">SMN809_LOCUS44010</name>
</gene>
<dbReference type="EMBL" id="CAJOBI010131126">
    <property type="protein sequence ID" value="CAF4724850.1"/>
    <property type="molecule type" value="Genomic_DNA"/>
</dbReference>